<gene>
    <name evidence="10" type="ORF">GCM10009717_01250</name>
</gene>
<accession>A0ABN2PZH1</accession>
<evidence type="ECO:0000256" key="4">
    <source>
        <dbReference type="ARBA" id="ARBA00022692"/>
    </source>
</evidence>
<evidence type="ECO:0000313" key="11">
    <source>
        <dbReference type="Proteomes" id="UP001499954"/>
    </source>
</evidence>
<keyword evidence="5 8" id="KW-1133">Transmembrane helix</keyword>
<feature type="transmembrane region" description="Helical" evidence="8">
    <location>
        <begin position="428"/>
        <end position="449"/>
    </location>
</feature>
<dbReference type="InterPro" id="IPR020846">
    <property type="entry name" value="MFS_dom"/>
</dbReference>
<feature type="transmembrane region" description="Helical" evidence="8">
    <location>
        <begin position="215"/>
        <end position="237"/>
    </location>
</feature>
<dbReference type="SUPFAM" id="SSF103473">
    <property type="entry name" value="MFS general substrate transporter"/>
    <property type="match status" value="1"/>
</dbReference>
<protein>
    <submittedName>
        <fullName evidence="10">MFS transporter</fullName>
    </submittedName>
</protein>
<dbReference type="Gene3D" id="1.20.1250.20">
    <property type="entry name" value="MFS general substrate transporter like domains"/>
    <property type="match status" value="2"/>
</dbReference>
<dbReference type="PANTHER" id="PTHR43045">
    <property type="entry name" value="SHIKIMATE TRANSPORTER"/>
    <property type="match status" value="1"/>
</dbReference>
<dbReference type="PROSITE" id="PS50850">
    <property type="entry name" value="MFS"/>
    <property type="match status" value="1"/>
</dbReference>
<keyword evidence="2" id="KW-0813">Transport</keyword>
<feature type="transmembrane region" description="Helical" evidence="8">
    <location>
        <begin position="119"/>
        <end position="137"/>
    </location>
</feature>
<dbReference type="InterPro" id="IPR011701">
    <property type="entry name" value="MFS"/>
</dbReference>
<evidence type="ECO:0000256" key="5">
    <source>
        <dbReference type="ARBA" id="ARBA00022989"/>
    </source>
</evidence>
<dbReference type="InterPro" id="IPR036259">
    <property type="entry name" value="MFS_trans_sf"/>
</dbReference>
<feature type="transmembrane region" description="Helical" evidence="8">
    <location>
        <begin position="149"/>
        <end position="174"/>
    </location>
</feature>
<evidence type="ECO:0000256" key="2">
    <source>
        <dbReference type="ARBA" id="ARBA00022448"/>
    </source>
</evidence>
<evidence type="ECO:0000256" key="3">
    <source>
        <dbReference type="ARBA" id="ARBA00022475"/>
    </source>
</evidence>
<dbReference type="EMBL" id="BAAAMK010000001">
    <property type="protein sequence ID" value="GAA1938589.1"/>
    <property type="molecule type" value="Genomic_DNA"/>
</dbReference>
<keyword evidence="11" id="KW-1185">Reference proteome</keyword>
<feature type="transmembrane region" description="Helical" evidence="8">
    <location>
        <begin position="61"/>
        <end position="77"/>
    </location>
</feature>
<evidence type="ECO:0000256" key="1">
    <source>
        <dbReference type="ARBA" id="ARBA00004651"/>
    </source>
</evidence>
<feature type="transmembrane region" description="Helical" evidence="8">
    <location>
        <begin position="401"/>
        <end position="422"/>
    </location>
</feature>
<feature type="region of interest" description="Disordered" evidence="7">
    <location>
        <begin position="1"/>
        <end position="43"/>
    </location>
</feature>
<proteinExistence type="predicted"/>
<feature type="compositionally biased region" description="Basic and acidic residues" evidence="7">
    <location>
        <begin position="468"/>
        <end position="479"/>
    </location>
</feature>
<evidence type="ECO:0000256" key="8">
    <source>
        <dbReference type="SAM" id="Phobius"/>
    </source>
</evidence>
<feature type="transmembrane region" description="Helical" evidence="8">
    <location>
        <begin position="336"/>
        <end position="355"/>
    </location>
</feature>
<feature type="transmembrane region" description="Helical" evidence="8">
    <location>
        <begin position="304"/>
        <end position="324"/>
    </location>
</feature>
<evidence type="ECO:0000313" key="10">
    <source>
        <dbReference type="EMBL" id="GAA1938589.1"/>
    </source>
</evidence>
<sequence>MSDRAYVDPAHPPALPATDHEALGRSLPPGPPPGDGSSPPGRARRAVAAASIGTALEWYDFFLYGTAAALVFPALFFPDEDPLTGVLLSFAVYATGFLARPLGGLVAGHLGDRYGRRTTLLGTLLVMGIATTLIGLLPTHAQVGALAPALLVLLRLAQGAATGGEWGGAVLLAIESSPARAGARGGLVQSALYVGLILGNLAFVVLVGALDEQQLLAWGWRIPFLASIVLVGVGVHLRRRVDESPEFTALLERRRASRHPLREVLRRPRNVVAVFLVRAGQNTTFYLVSVFCLGYAASLGVERWVTLTALLVGAGIAVVACPIWGRLGERILPARLTIAALGGLAVIAVPVFVALESGSAALVIGVVALTIGVVNAAADGVQPMWFASLFDARVRYSGVTIGREAGAIVGGGLSPLLAAWLVATAGHWWPVAAMMVVAAALGMVGAVLARDEPGATVDSATRPAPARVDPRRRDRGDGA</sequence>
<keyword evidence="6 8" id="KW-0472">Membrane</keyword>
<dbReference type="Proteomes" id="UP001499954">
    <property type="component" value="Unassembled WGS sequence"/>
</dbReference>
<name>A0ABN2PZH1_9MICO</name>
<comment type="caution">
    <text evidence="10">The sequence shown here is derived from an EMBL/GenBank/DDBJ whole genome shotgun (WGS) entry which is preliminary data.</text>
</comment>
<dbReference type="Pfam" id="PF07690">
    <property type="entry name" value="MFS_1"/>
    <property type="match status" value="1"/>
</dbReference>
<evidence type="ECO:0000259" key="9">
    <source>
        <dbReference type="PROSITE" id="PS50850"/>
    </source>
</evidence>
<dbReference type="RefSeq" id="WP_157416223.1">
    <property type="nucleotide sequence ID" value="NZ_BAAAMK010000001.1"/>
</dbReference>
<feature type="transmembrane region" description="Helical" evidence="8">
    <location>
        <begin position="361"/>
        <end position="381"/>
    </location>
</feature>
<evidence type="ECO:0000256" key="6">
    <source>
        <dbReference type="ARBA" id="ARBA00023136"/>
    </source>
</evidence>
<reference evidence="10 11" key="1">
    <citation type="journal article" date="2019" name="Int. J. Syst. Evol. Microbiol.">
        <title>The Global Catalogue of Microorganisms (GCM) 10K type strain sequencing project: providing services to taxonomists for standard genome sequencing and annotation.</title>
        <authorList>
            <consortium name="The Broad Institute Genomics Platform"/>
            <consortium name="The Broad Institute Genome Sequencing Center for Infectious Disease"/>
            <person name="Wu L."/>
            <person name="Ma J."/>
        </authorList>
    </citation>
    <scope>NUCLEOTIDE SEQUENCE [LARGE SCALE GENOMIC DNA]</scope>
    <source>
        <strain evidence="10 11">JCM 13584</strain>
    </source>
</reference>
<feature type="transmembrane region" description="Helical" evidence="8">
    <location>
        <begin position="83"/>
        <end position="107"/>
    </location>
</feature>
<comment type="subcellular location">
    <subcellularLocation>
        <location evidence="1">Cell membrane</location>
        <topology evidence="1">Multi-pass membrane protein</topology>
    </subcellularLocation>
</comment>
<feature type="domain" description="Major facilitator superfamily (MFS) profile" evidence="9">
    <location>
        <begin position="46"/>
        <end position="454"/>
    </location>
</feature>
<feature type="transmembrane region" description="Helical" evidence="8">
    <location>
        <begin position="186"/>
        <end position="209"/>
    </location>
</feature>
<feature type="transmembrane region" description="Helical" evidence="8">
    <location>
        <begin position="271"/>
        <end position="298"/>
    </location>
</feature>
<evidence type="ECO:0000256" key="7">
    <source>
        <dbReference type="SAM" id="MobiDB-lite"/>
    </source>
</evidence>
<dbReference type="PANTHER" id="PTHR43045:SF1">
    <property type="entry name" value="SHIKIMATE TRANSPORTER"/>
    <property type="match status" value="1"/>
</dbReference>
<dbReference type="CDD" id="cd17369">
    <property type="entry name" value="MFS_ShiA_like"/>
    <property type="match status" value="1"/>
</dbReference>
<keyword evidence="3" id="KW-1003">Cell membrane</keyword>
<organism evidence="10 11">
    <name type="scientific">Agromyces allii</name>
    <dbReference type="NCBI Taxonomy" id="393607"/>
    <lineage>
        <taxon>Bacteria</taxon>
        <taxon>Bacillati</taxon>
        <taxon>Actinomycetota</taxon>
        <taxon>Actinomycetes</taxon>
        <taxon>Micrococcales</taxon>
        <taxon>Microbacteriaceae</taxon>
        <taxon>Agromyces</taxon>
    </lineage>
</organism>
<feature type="region of interest" description="Disordered" evidence="7">
    <location>
        <begin position="455"/>
        <end position="479"/>
    </location>
</feature>
<keyword evidence="4 8" id="KW-0812">Transmembrane</keyword>